<sequence length="543" mass="60299">MADFGKILKAADDFGRFQKQVVGILCIPYGLLAFPVFGQVFMGISVSHRCNTDWILTINPNLTTEQQLNITIPRNDRGSYEECFMYTPVDWDIDSIIKYGLNTTQKCQNGWVYDRTEHKSTLITEFDLVCDKKELNDISQSIFMLGLLLGALICGPLADRIGRRPVIMISLLLELAFGLGAAFVQDFYIYTALRCVVGIGVSGFLINNLVLVAEWVGVSQRAYATIISHICFAVGLMVLAGLAYGIRNWRLLQLVGSVPMALLFFYIWVLPESPRWLLIQGKSQDAKKLLQKAAKMNKRKIPEELLAQLSEEKKNASGNILDLFRKPRLRKITVITCFLWFVSSLTYYGLSLNVGSFGLDIYLTQLIFGIVEIPSRVGCIFLLELVGRRTCLATCFLLGGASCLIIIAIPNDLPIVITVLAVFGKMLISCSFSACYVYAAELFPTVIRQNGVGLASTSARVGGIIAPLVSLLNKYHEAIPMAIYGSLPIVGGILCFLLPETRNQELQDRTDEDSDDQRSGKTGKGCLENGFEKQKVPMKITRF</sequence>
<feature type="region of interest" description="Disordered" evidence="6">
    <location>
        <begin position="506"/>
        <end position="528"/>
    </location>
</feature>
<feature type="transmembrane region" description="Helical" evidence="7">
    <location>
        <begin position="251"/>
        <end position="270"/>
    </location>
</feature>
<dbReference type="PANTHER" id="PTHR24064">
    <property type="entry name" value="SOLUTE CARRIER FAMILY 22 MEMBER"/>
    <property type="match status" value="1"/>
</dbReference>
<dbReference type="EMBL" id="JANPWB010000014">
    <property type="protein sequence ID" value="KAJ1099414.1"/>
    <property type="molecule type" value="Genomic_DNA"/>
</dbReference>
<dbReference type="Gene3D" id="1.20.1250.20">
    <property type="entry name" value="MFS general substrate transporter like domains"/>
    <property type="match status" value="1"/>
</dbReference>
<keyword evidence="2 7" id="KW-0812">Transmembrane</keyword>
<name>A0AAV7M8F3_PLEWA</name>
<feature type="transmembrane region" description="Helical" evidence="7">
    <location>
        <begin position="165"/>
        <end position="183"/>
    </location>
</feature>
<keyword evidence="3 7" id="KW-1133">Transmembrane helix</keyword>
<feature type="transmembrane region" description="Helical" evidence="7">
    <location>
        <begin position="332"/>
        <end position="350"/>
    </location>
</feature>
<dbReference type="AlphaFoldDB" id="A0AAV7M8F3"/>
<organism evidence="9 10">
    <name type="scientific">Pleurodeles waltl</name>
    <name type="common">Iberian ribbed newt</name>
    <dbReference type="NCBI Taxonomy" id="8319"/>
    <lineage>
        <taxon>Eukaryota</taxon>
        <taxon>Metazoa</taxon>
        <taxon>Chordata</taxon>
        <taxon>Craniata</taxon>
        <taxon>Vertebrata</taxon>
        <taxon>Euteleostomi</taxon>
        <taxon>Amphibia</taxon>
        <taxon>Batrachia</taxon>
        <taxon>Caudata</taxon>
        <taxon>Salamandroidea</taxon>
        <taxon>Salamandridae</taxon>
        <taxon>Pleurodelinae</taxon>
        <taxon>Pleurodeles</taxon>
    </lineage>
</organism>
<dbReference type="CDD" id="cd17374">
    <property type="entry name" value="MFS_OAT"/>
    <property type="match status" value="1"/>
</dbReference>
<feature type="transmembrane region" description="Helical" evidence="7">
    <location>
        <begin position="390"/>
        <end position="409"/>
    </location>
</feature>
<dbReference type="InterPro" id="IPR036259">
    <property type="entry name" value="MFS_trans_sf"/>
</dbReference>
<dbReference type="InterPro" id="IPR005828">
    <property type="entry name" value="MFS_sugar_transport-like"/>
</dbReference>
<evidence type="ECO:0000256" key="5">
    <source>
        <dbReference type="SAM" id="Coils"/>
    </source>
</evidence>
<dbReference type="GO" id="GO:0016020">
    <property type="term" value="C:membrane"/>
    <property type="evidence" value="ECO:0007669"/>
    <property type="project" value="UniProtKB-SubCell"/>
</dbReference>
<feature type="transmembrane region" description="Helical" evidence="7">
    <location>
        <begin position="415"/>
        <end position="439"/>
    </location>
</feature>
<protein>
    <recommendedName>
        <fullName evidence="8">Major facilitator superfamily (MFS) profile domain-containing protein</fullName>
    </recommendedName>
</protein>
<feature type="coiled-coil region" evidence="5">
    <location>
        <begin position="279"/>
        <end position="326"/>
    </location>
</feature>
<evidence type="ECO:0000256" key="2">
    <source>
        <dbReference type="ARBA" id="ARBA00022692"/>
    </source>
</evidence>
<comment type="subcellular location">
    <subcellularLocation>
        <location evidence="1">Membrane</location>
        <topology evidence="1">Multi-pass membrane protein</topology>
    </subcellularLocation>
</comment>
<evidence type="ECO:0000256" key="6">
    <source>
        <dbReference type="SAM" id="MobiDB-lite"/>
    </source>
</evidence>
<dbReference type="SUPFAM" id="SSF103473">
    <property type="entry name" value="MFS general substrate transporter"/>
    <property type="match status" value="1"/>
</dbReference>
<evidence type="ECO:0000256" key="1">
    <source>
        <dbReference type="ARBA" id="ARBA00004141"/>
    </source>
</evidence>
<proteinExistence type="predicted"/>
<feature type="transmembrane region" description="Helical" evidence="7">
    <location>
        <begin position="451"/>
        <end position="472"/>
    </location>
</feature>
<accession>A0AAV7M8F3</accession>
<keyword evidence="10" id="KW-1185">Reference proteome</keyword>
<feature type="transmembrane region" description="Helical" evidence="7">
    <location>
        <begin position="222"/>
        <end position="245"/>
    </location>
</feature>
<dbReference type="GO" id="GO:0022857">
    <property type="term" value="F:transmembrane transporter activity"/>
    <property type="evidence" value="ECO:0007669"/>
    <property type="project" value="InterPro"/>
</dbReference>
<feature type="transmembrane region" description="Helical" evidence="7">
    <location>
        <begin position="478"/>
        <end position="499"/>
    </location>
</feature>
<evidence type="ECO:0000313" key="9">
    <source>
        <dbReference type="EMBL" id="KAJ1099414.1"/>
    </source>
</evidence>
<keyword evidence="4 7" id="KW-0472">Membrane</keyword>
<feature type="transmembrane region" description="Helical" evidence="7">
    <location>
        <begin position="21"/>
        <end position="44"/>
    </location>
</feature>
<evidence type="ECO:0000256" key="4">
    <source>
        <dbReference type="ARBA" id="ARBA00023136"/>
    </source>
</evidence>
<dbReference type="Pfam" id="PF00083">
    <property type="entry name" value="Sugar_tr"/>
    <property type="match status" value="1"/>
</dbReference>
<feature type="domain" description="Major facilitator superfamily (MFS) profile" evidence="8">
    <location>
        <begin position="95"/>
        <end position="503"/>
    </location>
</feature>
<dbReference type="Proteomes" id="UP001066276">
    <property type="component" value="Chromosome 10"/>
</dbReference>
<evidence type="ECO:0000313" key="10">
    <source>
        <dbReference type="Proteomes" id="UP001066276"/>
    </source>
</evidence>
<dbReference type="PROSITE" id="PS50850">
    <property type="entry name" value="MFS"/>
    <property type="match status" value="1"/>
</dbReference>
<comment type="caution">
    <text evidence="9">The sequence shown here is derived from an EMBL/GenBank/DDBJ whole genome shotgun (WGS) entry which is preliminary data.</text>
</comment>
<gene>
    <name evidence="9" type="ORF">NDU88_004515</name>
</gene>
<evidence type="ECO:0000259" key="8">
    <source>
        <dbReference type="PROSITE" id="PS50850"/>
    </source>
</evidence>
<keyword evidence="5" id="KW-0175">Coiled coil</keyword>
<feature type="transmembrane region" description="Helical" evidence="7">
    <location>
        <begin position="138"/>
        <end position="158"/>
    </location>
</feature>
<evidence type="ECO:0000256" key="3">
    <source>
        <dbReference type="ARBA" id="ARBA00022989"/>
    </source>
</evidence>
<feature type="transmembrane region" description="Helical" evidence="7">
    <location>
        <begin position="189"/>
        <end position="210"/>
    </location>
</feature>
<feature type="transmembrane region" description="Helical" evidence="7">
    <location>
        <begin position="362"/>
        <end position="383"/>
    </location>
</feature>
<reference evidence="9" key="1">
    <citation type="journal article" date="2022" name="bioRxiv">
        <title>Sequencing and chromosome-scale assembly of the giantPleurodeles waltlgenome.</title>
        <authorList>
            <person name="Brown T."/>
            <person name="Elewa A."/>
            <person name="Iarovenko S."/>
            <person name="Subramanian E."/>
            <person name="Araus A.J."/>
            <person name="Petzold A."/>
            <person name="Susuki M."/>
            <person name="Suzuki K.-i.T."/>
            <person name="Hayashi T."/>
            <person name="Toyoda A."/>
            <person name="Oliveira C."/>
            <person name="Osipova E."/>
            <person name="Leigh N.D."/>
            <person name="Simon A."/>
            <person name="Yun M.H."/>
        </authorList>
    </citation>
    <scope>NUCLEOTIDE SEQUENCE</scope>
    <source>
        <strain evidence="9">20211129_DDA</strain>
        <tissue evidence="9">Liver</tissue>
    </source>
</reference>
<evidence type="ECO:0000256" key="7">
    <source>
        <dbReference type="SAM" id="Phobius"/>
    </source>
</evidence>
<dbReference type="InterPro" id="IPR020846">
    <property type="entry name" value="MFS_dom"/>
</dbReference>